<dbReference type="PANTHER" id="PTHR31268:SF32">
    <property type="entry name" value="GALACTINOL--SUCROSE GALACTOSYLTRANSFERASE 2-RELATED"/>
    <property type="match status" value="1"/>
</dbReference>
<dbReference type="AlphaFoldDB" id="A0A6H1P9T9"/>
<sequence>MFQFQQNQNELHCLLNNQKVLSGIQVSANLDNQSIQSLELKKLDESTGEDHLGFYTEYRSEFSDHAETVNAKLRFRRYDSFITAFVDAEINNEELFKKQSFFAPQRAINITINNMMEEYEVMANYQHKDWWTRPFFTNNIQEVPERTQSLLLRSEKEYFHILPVCDEVSRTDLAGTKEGLQISISPFHGGYNHLSTFAFILGTGNNPFSLVNENVKKATTVCGQSIMPREEKKYPEILDYLGWCSWDAFYHAVNEEGILSKAEELKQKKLPVKWMMIDDGWSEVDNKKLQSFDADQEKFPHGLANTVSSLKNNYGVNWVGVWHTLAGYWEGISPNGPLAKSLENHLYKAKNGSLIPSPNAEEGFGFWHAWHSKLKKDGIDFVKVDSQSAISNFTVNNQSVGEAASGAHTALEASCSLHFDNTVINCMGMAEENIWHRPYSAVSRNSDDFVPQEENGFKEHALQNAYNSLYHGAFYWGDWDMYWTKNHDDLQNMILRVISGGPIYFSDAVDQTNPDMIWPLIYNDGQIIRCEQPGVPTEDCLFVDPTQAKTLLKIWNSCKGAGVVAAFNINEGTGTIHGSISPSDVPNLAGETFVIFDVLRKNHSVVSKEEKISIEIAENVASLFLIIPVQKQFTPIGLLNKLICNDGIVRVWNLEKEMKVILREGGVFAFLSEGNPVKATVNGELVLIHQDPINEQLFTIDCSDVEGEVFLEIKKVY</sequence>
<dbReference type="Proteomes" id="UP000501868">
    <property type="component" value="Chromosome"/>
</dbReference>
<dbReference type="InterPro" id="IPR013785">
    <property type="entry name" value="Aldolase_TIM"/>
</dbReference>
<dbReference type="Gene3D" id="3.20.20.70">
    <property type="entry name" value="Aldolase class I"/>
    <property type="match status" value="1"/>
</dbReference>
<dbReference type="InterPro" id="IPR008811">
    <property type="entry name" value="Glycosyl_hydrolases_36"/>
</dbReference>
<name>A0A6H1P9T9_PRIMG</name>
<evidence type="ECO:0008006" key="4">
    <source>
        <dbReference type="Google" id="ProtNLM"/>
    </source>
</evidence>
<dbReference type="Pfam" id="PF05691">
    <property type="entry name" value="Raffinose_syn"/>
    <property type="match status" value="1"/>
</dbReference>
<dbReference type="InterPro" id="IPR017853">
    <property type="entry name" value="GH"/>
</dbReference>
<reference evidence="2 3" key="1">
    <citation type="submission" date="2020-04" db="EMBL/GenBank/DDBJ databases">
        <title>Genome-Wide Identification of 5-Methylcytosine Sites in Bacterial Genomes By High-Throughput Sequencing of MspJI Restriction Fragments.</title>
        <authorList>
            <person name="Wu V."/>
        </authorList>
    </citation>
    <scope>NUCLEOTIDE SEQUENCE [LARGE SCALE GENOMIC DNA]</scope>
    <source>
        <strain evidence="2 3">S2</strain>
    </source>
</reference>
<keyword evidence="1" id="KW-0119">Carbohydrate metabolism</keyword>
<organism evidence="2 3">
    <name type="scientific">Priestia megaterium</name>
    <name type="common">Bacillus megaterium</name>
    <dbReference type="NCBI Taxonomy" id="1404"/>
    <lineage>
        <taxon>Bacteria</taxon>
        <taxon>Bacillati</taxon>
        <taxon>Bacillota</taxon>
        <taxon>Bacilli</taxon>
        <taxon>Bacillales</taxon>
        <taxon>Bacillaceae</taxon>
        <taxon>Priestia</taxon>
    </lineage>
</organism>
<dbReference type="PANTHER" id="PTHR31268">
    <property type="match status" value="1"/>
</dbReference>
<evidence type="ECO:0000256" key="1">
    <source>
        <dbReference type="ARBA" id="ARBA00023277"/>
    </source>
</evidence>
<reference evidence="2 3" key="2">
    <citation type="submission" date="2020-04" db="EMBL/GenBank/DDBJ databases">
        <authorList>
            <person name="Fomenkov A."/>
            <person name="Anton B.P."/>
            <person name="Roberts R.J."/>
        </authorList>
    </citation>
    <scope>NUCLEOTIDE SEQUENCE [LARGE SCALE GENOMIC DNA]</scope>
    <source>
        <strain evidence="2 3">S2</strain>
    </source>
</reference>
<accession>A0A6H1P9T9</accession>
<evidence type="ECO:0000313" key="2">
    <source>
        <dbReference type="EMBL" id="QIZ10346.1"/>
    </source>
</evidence>
<dbReference type="SUPFAM" id="SSF51445">
    <property type="entry name" value="(Trans)glycosidases"/>
    <property type="match status" value="1"/>
</dbReference>
<proteinExistence type="predicted"/>
<protein>
    <recommendedName>
        <fullName evidence="4">Raffinose synthase</fullName>
    </recommendedName>
</protein>
<gene>
    <name evidence="2" type="ORF">HFZ78_29565</name>
</gene>
<evidence type="ECO:0000313" key="3">
    <source>
        <dbReference type="Proteomes" id="UP000501868"/>
    </source>
</evidence>
<dbReference type="EMBL" id="CP051128">
    <property type="protein sequence ID" value="QIZ10346.1"/>
    <property type="molecule type" value="Genomic_DNA"/>
</dbReference>